<dbReference type="EMBL" id="JAQMWT010000466">
    <property type="protein sequence ID" value="KAJ8600921.1"/>
    <property type="molecule type" value="Genomic_DNA"/>
</dbReference>
<reference evidence="11" key="1">
    <citation type="submission" date="2023-01" db="EMBL/GenBank/DDBJ databases">
        <title>Metagenome sequencing of chrysophaentin producing Chrysophaeum taylorii.</title>
        <authorList>
            <person name="Davison J."/>
            <person name="Bewley C."/>
        </authorList>
    </citation>
    <scope>NUCLEOTIDE SEQUENCE</scope>
    <source>
        <strain evidence="11">NIES-1699</strain>
    </source>
</reference>
<feature type="transmembrane region" description="Helical" evidence="10">
    <location>
        <begin position="20"/>
        <end position="40"/>
    </location>
</feature>
<comment type="similarity">
    <text evidence="2 9">Belongs to the mitochondrial carrier (TC 2.A.29) family.</text>
</comment>
<dbReference type="InterPro" id="IPR018108">
    <property type="entry name" value="MCP_transmembrane"/>
</dbReference>
<comment type="caution">
    <text evidence="11">The sequence shown here is derived from an EMBL/GenBank/DDBJ whole genome shotgun (WGS) entry which is preliminary data.</text>
</comment>
<keyword evidence="4 8" id="KW-0812">Transmembrane</keyword>
<evidence type="ECO:0000256" key="5">
    <source>
        <dbReference type="ARBA" id="ARBA00022737"/>
    </source>
</evidence>
<gene>
    <name evidence="11" type="ORF">CTAYLR_005076</name>
</gene>
<comment type="subcellular location">
    <subcellularLocation>
        <location evidence="1">Membrane</location>
        <topology evidence="1">Multi-pass membrane protein</topology>
    </subcellularLocation>
</comment>
<evidence type="ECO:0000256" key="2">
    <source>
        <dbReference type="ARBA" id="ARBA00006375"/>
    </source>
</evidence>
<dbReference type="AlphaFoldDB" id="A0AAD7U9S8"/>
<evidence type="ECO:0000256" key="9">
    <source>
        <dbReference type="RuleBase" id="RU000488"/>
    </source>
</evidence>
<dbReference type="SUPFAM" id="SSF103506">
    <property type="entry name" value="Mitochondrial carrier"/>
    <property type="match status" value="1"/>
</dbReference>
<proteinExistence type="inferred from homology"/>
<evidence type="ECO:0000313" key="11">
    <source>
        <dbReference type="EMBL" id="KAJ8600921.1"/>
    </source>
</evidence>
<keyword evidence="7 8" id="KW-0472">Membrane</keyword>
<dbReference type="GO" id="GO:0016020">
    <property type="term" value="C:membrane"/>
    <property type="evidence" value="ECO:0007669"/>
    <property type="project" value="UniProtKB-SubCell"/>
</dbReference>
<evidence type="ECO:0000256" key="4">
    <source>
        <dbReference type="ARBA" id="ARBA00022692"/>
    </source>
</evidence>
<dbReference type="InterPro" id="IPR023395">
    <property type="entry name" value="MCP_dom_sf"/>
</dbReference>
<keyword evidence="3 9" id="KW-0813">Transport</keyword>
<protein>
    <submittedName>
        <fullName evidence="11">Uncharacterized protein</fullName>
    </submittedName>
</protein>
<keyword evidence="5" id="KW-0677">Repeat</keyword>
<evidence type="ECO:0000256" key="10">
    <source>
        <dbReference type="SAM" id="Phobius"/>
    </source>
</evidence>
<evidence type="ECO:0000256" key="6">
    <source>
        <dbReference type="ARBA" id="ARBA00022989"/>
    </source>
</evidence>
<evidence type="ECO:0000256" key="8">
    <source>
        <dbReference type="PROSITE-ProRule" id="PRU00282"/>
    </source>
</evidence>
<feature type="transmembrane region" description="Helical" evidence="10">
    <location>
        <begin position="102"/>
        <end position="126"/>
    </location>
</feature>
<evidence type="ECO:0000313" key="12">
    <source>
        <dbReference type="Proteomes" id="UP001230188"/>
    </source>
</evidence>
<organism evidence="11 12">
    <name type="scientific">Chrysophaeum taylorii</name>
    <dbReference type="NCBI Taxonomy" id="2483200"/>
    <lineage>
        <taxon>Eukaryota</taxon>
        <taxon>Sar</taxon>
        <taxon>Stramenopiles</taxon>
        <taxon>Ochrophyta</taxon>
        <taxon>Pelagophyceae</taxon>
        <taxon>Pelagomonadales</taxon>
        <taxon>Pelagomonadaceae</taxon>
        <taxon>Chrysophaeum</taxon>
    </lineage>
</organism>
<dbReference type="Gene3D" id="1.50.40.10">
    <property type="entry name" value="Mitochondrial carrier domain"/>
    <property type="match status" value="1"/>
</dbReference>
<evidence type="ECO:0000256" key="7">
    <source>
        <dbReference type="ARBA" id="ARBA00023136"/>
    </source>
</evidence>
<keyword evidence="12" id="KW-1185">Reference proteome</keyword>
<name>A0AAD7U9S8_9STRA</name>
<dbReference type="Pfam" id="PF00153">
    <property type="entry name" value="Mito_carr"/>
    <property type="match status" value="2"/>
</dbReference>
<feature type="transmembrane region" description="Helical" evidence="10">
    <location>
        <begin position="169"/>
        <end position="187"/>
    </location>
</feature>
<keyword evidence="6 10" id="KW-1133">Transmembrane helix</keyword>
<evidence type="ECO:0000256" key="1">
    <source>
        <dbReference type="ARBA" id="ARBA00004141"/>
    </source>
</evidence>
<dbReference type="PANTHER" id="PTHR45667">
    <property type="entry name" value="S-ADENOSYLMETHIONINE MITOCHONDRIAL CARRIER PROTEIN"/>
    <property type="match status" value="1"/>
</dbReference>
<evidence type="ECO:0000256" key="3">
    <source>
        <dbReference type="ARBA" id="ARBA00022448"/>
    </source>
</evidence>
<sequence length="200" mass="21483">MRLPARHRRDARRETHFRGLGIAVAAAPLYALLFHTAYVLSGTSTLGSLVASCVGVPAECAKHRVQLGASVRDAIRGGRSLYDGYIATLARNVPYNAVNFTAFFALNSILPAPLAGLLAGLLTALATHPLDLVTARVQTARLSSAQPPPTNMLRTLDDARTTNILFRGLTYRLFAFPPASALFFAIFHPTRTAVLGAFPQ</sequence>
<accession>A0AAD7U9S8</accession>
<feature type="repeat" description="Solcar" evidence="8">
    <location>
        <begin position="107"/>
        <end position="193"/>
    </location>
</feature>
<dbReference type="Proteomes" id="UP001230188">
    <property type="component" value="Unassembled WGS sequence"/>
</dbReference>
<dbReference type="PROSITE" id="PS50920">
    <property type="entry name" value="SOLCAR"/>
    <property type="match status" value="1"/>
</dbReference>